<evidence type="ECO:0000313" key="26">
    <source>
        <dbReference type="Proteomes" id="UP000031443"/>
    </source>
</evidence>
<evidence type="ECO:0000256" key="13">
    <source>
        <dbReference type="ARBA" id="ARBA00022840"/>
    </source>
</evidence>
<keyword evidence="11 20" id="KW-0801">TPQ</keyword>
<feature type="domain" description="Protein kinase" evidence="24">
    <location>
        <begin position="43"/>
        <end position="301"/>
    </location>
</feature>
<dbReference type="SUPFAM" id="SSF54416">
    <property type="entry name" value="Amine oxidase N-terminal region"/>
    <property type="match status" value="4"/>
</dbReference>
<dbReference type="Pfam" id="PF02727">
    <property type="entry name" value="Cu_amine_oxidN2"/>
    <property type="match status" value="2"/>
</dbReference>
<evidence type="ECO:0000256" key="8">
    <source>
        <dbReference type="ARBA" id="ARBA00022679"/>
    </source>
</evidence>
<comment type="catalytic activity">
    <reaction evidence="19">
        <text>L-seryl-[protein] + ATP = O-phospho-L-seryl-[protein] + ADP + H(+)</text>
        <dbReference type="Rhea" id="RHEA:17989"/>
        <dbReference type="Rhea" id="RHEA-COMP:9863"/>
        <dbReference type="Rhea" id="RHEA-COMP:11604"/>
        <dbReference type="ChEBI" id="CHEBI:15378"/>
        <dbReference type="ChEBI" id="CHEBI:29999"/>
        <dbReference type="ChEBI" id="CHEBI:30616"/>
        <dbReference type="ChEBI" id="CHEBI:83421"/>
        <dbReference type="ChEBI" id="CHEBI:456216"/>
        <dbReference type="EC" id="2.7.11.1"/>
    </reaction>
</comment>
<dbReference type="InterPro" id="IPR015798">
    <property type="entry name" value="Cu_amine_oxidase_C"/>
</dbReference>
<dbReference type="GO" id="GO:0005886">
    <property type="term" value="C:plasma membrane"/>
    <property type="evidence" value="ECO:0007669"/>
    <property type="project" value="TreeGrafter"/>
</dbReference>
<evidence type="ECO:0000256" key="5">
    <source>
        <dbReference type="ARBA" id="ARBA00022490"/>
    </source>
</evidence>
<dbReference type="InterPro" id="IPR056865">
    <property type="entry name" value="CCTL2_WNK"/>
</dbReference>
<dbReference type="FunFam" id="3.10.450.40:FF:000007">
    <property type="entry name" value="Amine oxidase"/>
    <property type="match status" value="2"/>
</dbReference>
<evidence type="ECO:0000256" key="18">
    <source>
        <dbReference type="ARBA" id="ARBA00047899"/>
    </source>
</evidence>
<dbReference type="CDD" id="cd20541">
    <property type="entry name" value="CYCLIN_CNTD1"/>
    <property type="match status" value="1"/>
</dbReference>
<comment type="similarity">
    <text evidence="4 22">Belongs to the copper/topaquinone oxidase family.</text>
</comment>
<feature type="region of interest" description="Disordered" evidence="23">
    <location>
        <begin position="817"/>
        <end position="1015"/>
    </location>
</feature>
<dbReference type="Gene3D" id="1.20.120.180">
    <property type="entry name" value="Proteasome activator pa28, C-terminal domain"/>
    <property type="match status" value="1"/>
</dbReference>
<dbReference type="Pfam" id="PF02728">
    <property type="entry name" value="Cu_amine_oxidN3"/>
    <property type="match status" value="2"/>
</dbReference>
<keyword evidence="14" id="KW-0647">Proteasome</keyword>
<evidence type="ECO:0000256" key="20">
    <source>
        <dbReference type="PIRSR" id="PIRSR600269-50"/>
    </source>
</evidence>
<dbReference type="PROSITE" id="PS01165">
    <property type="entry name" value="COPPER_AMINE_OXID_2"/>
    <property type="match status" value="1"/>
</dbReference>
<dbReference type="PROSITE" id="PS00108">
    <property type="entry name" value="PROTEIN_KINASE_ST"/>
    <property type="match status" value="1"/>
</dbReference>
<comment type="cofactor">
    <cofactor evidence="1">
        <name>Mg(2+)</name>
        <dbReference type="ChEBI" id="CHEBI:18420"/>
    </cofactor>
</comment>
<dbReference type="InterPro" id="IPR015802">
    <property type="entry name" value="Cu_amine_oxidase_N3"/>
</dbReference>
<dbReference type="SUPFAM" id="SSF49998">
    <property type="entry name" value="Amine oxidase catalytic domain"/>
    <property type="match status" value="2"/>
</dbReference>
<dbReference type="STRING" id="8469.M7BTJ8"/>
<dbReference type="FunFam" id="3.10.20.90:FF:000007">
    <property type="entry name" value="Serine/threonine-protein kinase WNK1 isoform 1"/>
    <property type="match status" value="1"/>
</dbReference>
<feature type="compositionally biased region" description="Pro residues" evidence="23">
    <location>
        <begin position="422"/>
        <end position="435"/>
    </location>
</feature>
<evidence type="ECO:0000256" key="10">
    <source>
        <dbReference type="ARBA" id="ARBA00022741"/>
    </source>
</evidence>
<keyword evidence="16 22" id="KW-0560">Oxidoreductase</keyword>
<dbReference type="Gene3D" id="1.10.510.10">
    <property type="entry name" value="Transferase(Phosphotransferase) domain 1"/>
    <property type="match status" value="1"/>
</dbReference>
<feature type="compositionally biased region" description="Polar residues" evidence="23">
    <location>
        <begin position="829"/>
        <end position="839"/>
    </location>
</feature>
<feature type="compositionally biased region" description="Polar residues" evidence="23">
    <location>
        <begin position="917"/>
        <end position="934"/>
    </location>
</feature>
<evidence type="ECO:0000256" key="23">
    <source>
        <dbReference type="SAM" id="MobiDB-lite"/>
    </source>
</evidence>
<evidence type="ECO:0000256" key="4">
    <source>
        <dbReference type="ARBA" id="ARBA00007983"/>
    </source>
</evidence>
<name>M7BTJ8_CHEMY</name>
<dbReference type="InterPro" id="IPR003186">
    <property type="entry name" value="PA28_C"/>
</dbReference>
<dbReference type="Gene3D" id="1.20.5.120">
    <property type="entry name" value="Proteasome activator pa28, N-terminal domain"/>
    <property type="match status" value="1"/>
</dbReference>
<keyword evidence="9 22" id="KW-0479">Metal-binding</keyword>
<feature type="region of interest" description="Disordered" evidence="23">
    <location>
        <begin position="713"/>
        <end position="756"/>
    </location>
</feature>
<dbReference type="FunFam" id="1.20.5.120:FF:000001">
    <property type="entry name" value="Proteasome activator complex subunit 3"/>
    <property type="match status" value="1"/>
</dbReference>
<dbReference type="Pfam" id="PF00069">
    <property type="entry name" value="Pkinase"/>
    <property type="match status" value="1"/>
</dbReference>
<dbReference type="EC" id="1.4.3.-" evidence="22"/>
<dbReference type="EMBL" id="KB509732">
    <property type="protein sequence ID" value="EMP40524.1"/>
    <property type="molecule type" value="Genomic_DNA"/>
</dbReference>
<dbReference type="GO" id="GO:0008131">
    <property type="term" value="F:primary methylamine oxidase activity"/>
    <property type="evidence" value="ECO:0007669"/>
    <property type="project" value="InterPro"/>
</dbReference>
<reference evidence="26" key="1">
    <citation type="journal article" date="2013" name="Nat. Genet.">
        <title>The draft genomes of soft-shell turtle and green sea turtle yield insights into the development and evolution of the turtle-specific body plan.</title>
        <authorList>
            <person name="Wang Z."/>
            <person name="Pascual-Anaya J."/>
            <person name="Zadissa A."/>
            <person name="Li W."/>
            <person name="Niimura Y."/>
            <person name="Huang Z."/>
            <person name="Li C."/>
            <person name="White S."/>
            <person name="Xiong Z."/>
            <person name="Fang D."/>
            <person name="Wang B."/>
            <person name="Ming Y."/>
            <person name="Chen Y."/>
            <person name="Zheng Y."/>
            <person name="Kuraku S."/>
            <person name="Pignatelli M."/>
            <person name="Herrero J."/>
            <person name="Beal K."/>
            <person name="Nozawa M."/>
            <person name="Li Q."/>
            <person name="Wang J."/>
            <person name="Zhang H."/>
            <person name="Yu L."/>
            <person name="Shigenobu S."/>
            <person name="Wang J."/>
            <person name="Liu J."/>
            <person name="Flicek P."/>
            <person name="Searle S."/>
            <person name="Wang J."/>
            <person name="Kuratani S."/>
            <person name="Yin Y."/>
            <person name="Aken B."/>
            <person name="Zhang G."/>
            <person name="Irie N."/>
        </authorList>
    </citation>
    <scope>NUCLEOTIDE SEQUENCE [LARGE SCALE GENOMIC DNA]</scope>
</reference>
<dbReference type="InterPro" id="IPR000719">
    <property type="entry name" value="Prot_kinase_dom"/>
</dbReference>
<feature type="compositionally biased region" description="Polar residues" evidence="23">
    <location>
        <begin position="1100"/>
        <end position="1137"/>
    </location>
</feature>
<dbReference type="InterPro" id="IPR011009">
    <property type="entry name" value="Kinase-like_dom_sf"/>
</dbReference>
<evidence type="ECO:0000256" key="7">
    <source>
        <dbReference type="ARBA" id="ARBA00022553"/>
    </source>
</evidence>
<evidence type="ECO:0000256" key="17">
    <source>
        <dbReference type="ARBA" id="ARBA00023008"/>
    </source>
</evidence>
<evidence type="ECO:0000256" key="2">
    <source>
        <dbReference type="ARBA" id="ARBA00004496"/>
    </source>
</evidence>
<keyword evidence="6" id="KW-0723">Serine/threonine-protein kinase</keyword>
<keyword evidence="8" id="KW-0808">Transferase</keyword>
<feature type="active site" description="Schiff-base intermediate with substrate; via topaquinone" evidence="20">
    <location>
        <position position="2605"/>
    </location>
</feature>
<dbReference type="FunFam" id="2.70.98.20:FF:000015">
    <property type="entry name" value="Amine oxidase"/>
    <property type="match status" value="1"/>
</dbReference>
<dbReference type="InterPro" id="IPR049947">
    <property type="entry name" value="Cu_Am_Ox_Cu-bd"/>
</dbReference>
<dbReference type="InterPro" id="IPR003185">
    <property type="entry name" value="Proteasome_activ_PA28_N"/>
</dbReference>
<keyword evidence="26" id="KW-1185">Reference proteome</keyword>
<keyword evidence="17 22" id="KW-0186">Copper</keyword>
<dbReference type="PANTHER" id="PTHR10638">
    <property type="entry name" value="COPPER AMINE OXIDASE"/>
    <property type="match status" value="1"/>
</dbReference>
<dbReference type="FunFam" id="1.20.120.180:FF:000001">
    <property type="entry name" value="Proteasome activator complex subunit 3"/>
    <property type="match status" value="1"/>
</dbReference>
<dbReference type="eggNOG" id="KOG0584">
    <property type="taxonomic scope" value="Eukaryota"/>
</dbReference>
<dbReference type="GO" id="GO:0005524">
    <property type="term" value="F:ATP binding"/>
    <property type="evidence" value="ECO:0007669"/>
    <property type="project" value="UniProtKB-KW"/>
</dbReference>
<evidence type="ECO:0000256" key="15">
    <source>
        <dbReference type="ARBA" id="ARBA00022990"/>
    </source>
</evidence>
<dbReference type="InterPro" id="IPR049948">
    <property type="entry name" value="Cu_Am_ox_TPQ-bd"/>
</dbReference>
<dbReference type="SMART" id="SM00220">
    <property type="entry name" value="S_TKc"/>
    <property type="match status" value="1"/>
</dbReference>
<dbReference type="Pfam" id="PF12202">
    <property type="entry name" value="OSR1_C"/>
    <property type="match status" value="1"/>
</dbReference>
<keyword evidence="13" id="KW-0067">ATP-binding</keyword>
<dbReference type="FunFam" id="1.10.510.10:FF:000006">
    <property type="entry name" value="Serine/threonine-protein kinase WNK1 isoform 2"/>
    <property type="match status" value="1"/>
</dbReference>
<dbReference type="InterPro" id="IPR036915">
    <property type="entry name" value="Cyclin-like_sf"/>
</dbReference>
<evidence type="ECO:0000256" key="21">
    <source>
        <dbReference type="PIRSR" id="PIRSR600269-51"/>
    </source>
</evidence>
<dbReference type="FunFam" id="3.10.450.40:FF:000001">
    <property type="entry name" value="Amine oxidase"/>
    <property type="match status" value="2"/>
</dbReference>
<feature type="region of interest" description="Disordered" evidence="23">
    <location>
        <begin position="639"/>
        <end position="659"/>
    </location>
</feature>
<keyword evidence="15" id="KW-0007">Acetylation</keyword>
<dbReference type="SUPFAM" id="SSF56112">
    <property type="entry name" value="Protein kinase-like (PK-like)"/>
    <property type="match status" value="1"/>
</dbReference>
<dbReference type="GO" id="GO:0005507">
    <property type="term" value="F:copper ion binding"/>
    <property type="evidence" value="ECO:0007669"/>
    <property type="project" value="InterPro"/>
</dbReference>
<feature type="modified residue" description="2',4',5'-topaquinone" evidence="21">
    <location>
        <position position="2605"/>
    </location>
</feature>
<evidence type="ECO:0000256" key="11">
    <source>
        <dbReference type="ARBA" id="ARBA00022772"/>
    </source>
</evidence>
<dbReference type="InterPro" id="IPR000269">
    <property type="entry name" value="Cu_amine_oxidase"/>
</dbReference>
<dbReference type="InterPro" id="IPR036252">
    <property type="entry name" value="Proteasome_activ_sf"/>
</dbReference>
<dbReference type="InterPro" id="IPR036997">
    <property type="entry name" value="PA28_C_sf"/>
</dbReference>
<dbReference type="Pfam" id="PF02251">
    <property type="entry name" value="PA28_N"/>
    <property type="match status" value="1"/>
</dbReference>
<dbReference type="SUPFAM" id="SSF47216">
    <property type="entry name" value="Proteasome activator"/>
    <property type="match status" value="1"/>
</dbReference>
<keyword evidence="10" id="KW-0547">Nucleotide-binding</keyword>
<keyword evidence="7" id="KW-0597">Phosphoprotein</keyword>
<dbReference type="InterPro" id="IPR036460">
    <property type="entry name" value="Cu_amine_oxidase_C_sf"/>
</dbReference>
<feature type="region of interest" description="Disordered" evidence="23">
    <location>
        <begin position="1"/>
        <end position="30"/>
    </location>
</feature>
<comment type="catalytic activity">
    <reaction evidence="18">
        <text>L-threonyl-[protein] + ATP = O-phospho-L-threonyl-[protein] + ADP + H(+)</text>
        <dbReference type="Rhea" id="RHEA:46608"/>
        <dbReference type="Rhea" id="RHEA-COMP:11060"/>
        <dbReference type="Rhea" id="RHEA-COMP:11605"/>
        <dbReference type="ChEBI" id="CHEBI:15378"/>
        <dbReference type="ChEBI" id="CHEBI:30013"/>
        <dbReference type="ChEBI" id="CHEBI:30616"/>
        <dbReference type="ChEBI" id="CHEBI:61977"/>
        <dbReference type="ChEBI" id="CHEBI:456216"/>
        <dbReference type="EC" id="2.7.11.1"/>
    </reaction>
</comment>
<evidence type="ECO:0000256" key="1">
    <source>
        <dbReference type="ARBA" id="ARBA00001946"/>
    </source>
</evidence>
<dbReference type="InterPro" id="IPR015800">
    <property type="entry name" value="Cu_amine_oxidase_N2"/>
</dbReference>
<feature type="region of interest" description="Disordered" evidence="23">
    <location>
        <begin position="1094"/>
        <end position="1142"/>
    </location>
</feature>
<dbReference type="PROSITE" id="PS50011">
    <property type="entry name" value="PROTEIN_KINASE_DOM"/>
    <property type="match status" value="1"/>
</dbReference>
<accession>M7BTJ8</accession>
<dbReference type="Gene3D" id="1.10.472.10">
    <property type="entry name" value="Cyclin-like"/>
    <property type="match status" value="2"/>
</dbReference>
<dbReference type="Proteomes" id="UP000031443">
    <property type="component" value="Unassembled WGS sequence"/>
</dbReference>
<dbReference type="Gene3D" id="3.10.450.40">
    <property type="match status" value="4"/>
</dbReference>
<dbReference type="Pfam" id="PF02252">
    <property type="entry name" value="PA28_C"/>
    <property type="match status" value="1"/>
</dbReference>
<proteinExistence type="inferred from homology"/>
<evidence type="ECO:0000259" key="24">
    <source>
        <dbReference type="PROSITE" id="PS50011"/>
    </source>
</evidence>
<evidence type="ECO:0000256" key="16">
    <source>
        <dbReference type="ARBA" id="ARBA00023002"/>
    </source>
</evidence>
<dbReference type="InterPro" id="IPR036996">
    <property type="entry name" value="PA28_N_sf"/>
</dbReference>
<dbReference type="InterPro" id="IPR016182">
    <property type="entry name" value="Cu_amine_oxidase_N-reg"/>
</dbReference>
<comment type="PTM">
    <text evidence="21 22">Topaquinone (TPQ) is generated by copper-dependent autoxidation of a specific tyrosyl residue.</text>
</comment>
<dbReference type="Gene3D" id="3.10.20.90">
    <property type="entry name" value="Phosphatidylinositol 3-kinase Catalytic Subunit, Chain A, domain 1"/>
    <property type="match status" value="2"/>
</dbReference>
<evidence type="ECO:0000256" key="12">
    <source>
        <dbReference type="ARBA" id="ARBA00022777"/>
    </source>
</evidence>
<dbReference type="GO" id="GO:0008537">
    <property type="term" value="C:proteasome activator complex"/>
    <property type="evidence" value="ECO:0007669"/>
    <property type="project" value="InterPro"/>
</dbReference>
<dbReference type="GO" id="GO:0106310">
    <property type="term" value="F:protein serine kinase activity"/>
    <property type="evidence" value="ECO:0007669"/>
    <property type="project" value="RHEA"/>
</dbReference>
<evidence type="ECO:0000256" key="9">
    <source>
        <dbReference type="ARBA" id="ARBA00022723"/>
    </source>
</evidence>
<dbReference type="Pfam" id="PF01179">
    <property type="entry name" value="Cu_amine_oxid"/>
    <property type="match status" value="2"/>
</dbReference>
<keyword evidence="12" id="KW-0418">Kinase</keyword>
<comment type="subcellular location">
    <subcellularLocation>
        <location evidence="2">Cytoplasm</location>
    </subcellularLocation>
</comment>
<dbReference type="InterPro" id="IPR008271">
    <property type="entry name" value="Ser/Thr_kinase_AS"/>
</dbReference>
<dbReference type="GO" id="GO:0048038">
    <property type="term" value="F:quinone binding"/>
    <property type="evidence" value="ECO:0007669"/>
    <property type="project" value="InterPro"/>
</dbReference>
<evidence type="ECO:0000256" key="22">
    <source>
        <dbReference type="RuleBase" id="RU000672"/>
    </source>
</evidence>
<organism evidence="25 26">
    <name type="scientific">Chelonia mydas</name>
    <name type="common">Green sea-turtle</name>
    <name type="synonym">Chelonia agassizi</name>
    <dbReference type="NCBI Taxonomy" id="8469"/>
    <lineage>
        <taxon>Eukaryota</taxon>
        <taxon>Metazoa</taxon>
        <taxon>Chordata</taxon>
        <taxon>Craniata</taxon>
        <taxon>Vertebrata</taxon>
        <taxon>Euteleostomi</taxon>
        <taxon>Archelosauria</taxon>
        <taxon>Testudinata</taxon>
        <taxon>Testudines</taxon>
        <taxon>Cryptodira</taxon>
        <taxon>Durocryptodira</taxon>
        <taxon>Americhelydia</taxon>
        <taxon>Chelonioidea</taxon>
        <taxon>Cheloniidae</taxon>
        <taxon>Chelonia</taxon>
    </lineage>
</organism>
<feature type="active site" description="Proton acceptor" evidence="20">
    <location>
        <position position="2520"/>
    </location>
</feature>
<evidence type="ECO:0000256" key="6">
    <source>
        <dbReference type="ARBA" id="ARBA00022527"/>
    </source>
</evidence>
<evidence type="ECO:0000313" key="25">
    <source>
        <dbReference type="EMBL" id="EMP40524.1"/>
    </source>
</evidence>
<evidence type="ECO:0000256" key="3">
    <source>
        <dbReference type="ARBA" id="ARBA00005883"/>
    </source>
</evidence>
<dbReference type="Pfam" id="PF24889">
    <property type="entry name" value="CCTL2_WNK"/>
    <property type="match status" value="1"/>
</dbReference>
<dbReference type="CDD" id="cd14033">
    <property type="entry name" value="STKc_WNK4"/>
    <property type="match status" value="1"/>
</dbReference>
<dbReference type="PRINTS" id="PR00766">
    <property type="entry name" value="CUDAOXIDASE"/>
</dbReference>
<evidence type="ECO:0000256" key="19">
    <source>
        <dbReference type="ARBA" id="ARBA00048679"/>
    </source>
</evidence>
<dbReference type="FunFam" id="3.30.200.20:FF:000494">
    <property type="entry name" value="serine/threonine-protein kinase WNK2 isoform X2"/>
    <property type="match status" value="1"/>
</dbReference>
<gene>
    <name evidence="25" type="ORF">UY3_02262</name>
</gene>
<comment type="cofactor">
    <cofactor evidence="22">
        <name>Cu cation</name>
        <dbReference type="ChEBI" id="CHEBI:23378"/>
    </cofactor>
    <text evidence="22">Contains 1 topaquinone per subunit.</text>
</comment>
<dbReference type="Gene3D" id="3.30.200.20">
    <property type="entry name" value="Phosphorylase Kinase, domain 1"/>
    <property type="match status" value="1"/>
</dbReference>
<keyword evidence="5" id="KW-0963">Cytoplasm</keyword>
<protein>
    <recommendedName>
        <fullName evidence="22">Amine oxidase</fullName>
        <ecNumber evidence="22">1.4.3.-</ecNumber>
    </recommendedName>
</protein>
<feature type="region of interest" description="Disordered" evidence="23">
    <location>
        <begin position="422"/>
        <end position="456"/>
    </location>
</feature>
<dbReference type="PANTHER" id="PTHR10638:SF4">
    <property type="entry name" value="RETINA-SPECIFIC COPPER AMINE OXIDASE"/>
    <property type="match status" value="1"/>
</dbReference>
<dbReference type="GO" id="GO:0004674">
    <property type="term" value="F:protein serine/threonine kinase activity"/>
    <property type="evidence" value="ECO:0007669"/>
    <property type="project" value="UniProtKB-KW"/>
</dbReference>
<dbReference type="GO" id="GO:0005737">
    <property type="term" value="C:cytoplasm"/>
    <property type="evidence" value="ECO:0007669"/>
    <property type="project" value="UniProtKB-SubCell"/>
</dbReference>
<comment type="similarity">
    <text evidence="3">Belongs to the PA28 family.</text>
</comment>
<sequence>MQRQPAQVAPEQQARAGWSGAQREENEEIETRAVATSPDGRFLKSDMWTGRGSFKTVYKGLDTETTVEVAWCELQTRKLSKAERQRFSEEVEMLKGLQHPNIVRFYDSWKSAIKGQICIVLLSELMTSGTLKTYLKRFKEMKLKVLRCWSRQILKGLHFLHTRSPPIIHRDLKCDNIFITGPTGSVKIGDLGLATLKRASFAKSVIGTPEFMAPEMYEEKYDEAVDVYAFGMCMLEMATSEYPYSECQNAAQIYRKVTSGRKPNSFYKVKVPELKEIIEGCIRMNKAERYTIQDLLEHSFFQEDTGVHVELAEEDDGVKSGLKLWLRMDDTKKLHGKYKDNNAIEFLFELHKDVAEEVAQEMVTLGFVCEADYKLVAKAVRDRVVAIKRKREKVKRAQDELLRQEQEKQPGILPLLEELKCPPVPTTPQPSPPTPGSGDSVFGGTFPPEPEEPEADQHQHFLYRHTSYSSTTSDCETDGYLSSSGFVDSPDLTHCHSGTFSTGDPFSQPAVQSESCFPVSIAVSSPTERLPSAPASEFSSPVDSYASDVASGLSDGCDGLSAGERNIGISDKSDRVVECQLQTYNNKMVTFKFDLDGDNPEEIAAVMVTNEFILQSEQDGFIHRIRDIIQRVETLLRKDGQGATRADGSPQPESLSPSAAINGLPAELQLQDLSRSVSSSSSLSGSPSAAAWSWPSFLTAPGLAPYQLPTSQSFSQTAVPGPQAGGSLLPTTPPRGGLGPLSTPRNSTAPTALPWSPATSPLFSLAEMVSLAMMSMAQTLLPSISSAVSPPGGPLASAPIPRPSALYLGPAHFTSPGPTGLVEPAPRCSGTQEPTSSRVTGGWGPALAPQGLERSGTRESPLSSVRAPAVDSGLVSPCSLKPSSHLIVSESPAPGTAKARLSPINEEAKPQILGRFQVTTSKDPANSPLGQPSQSDREQSGPEPWEGVAGTSSQPSVPSSSALEGSTSSDSDSVPDTPVQDPDELLAEEGTPVALADSDQEGPAEGGAESPQQAVVSPVWMSYARSLSYLSSDDTESEDEEIWEELQSLRQKHLSEVQTLQAVQKREIEELYFRMGKQAPPGIVSPAAMLSSRQRRLSKGSFNPSRRNSLQRLELSQPTGIMRRNSLSGSSTGSQEQRPSRGVSFAGDLSRMFFLISNLNLPHCNLRPLLLVLSSAITENSLDPSSLDPPFRFMIKHVEESYNSTEESRINNEQGEGNIWGALKAQMCDTFVLRLVSCIQLASKLSFHYNIINNNTVLKFLQSLDYSYTKQNLVESELAILKALRFQINVPTPFAYVELLLEVLGHNGCLLPMKQLHKMCMHLLDLTYLMRNIIYDTLLKISIENSTPSELQIAKFLSVKEDFMLLAVGVISTSAFILNPEYWNQVDSFRERITSEAEDLVANFFPKKLLELDGFLKEPILNIHDLTQIHSDMNLPVPDPILLTNSHDGLDGPNMKKRKLEDCEETFQGTKVFVMPNGMLKSNQQLVDIIEKVKPEIRLLIEKCNTVKMWVQLLIPRIEDGNNFGVSIQEETVAELRTVESEAASYLDQISRYYITRAKLVSKIAKYPHVEDYRRTVTEIDEKEYISLRLIISELRNQYVTLHDMILKNIEKIKRPRSSNAETLYISSPSLSPPFVFPVLTIQPQSKQADGSLSAGCCKAPGVKPASCEPQTLSTLQGKHSDQSLVFADLTPEEMVQVVRYLQSSLGVPLVDAYNANPSDNCIYYIDVQLPTKAEVLGFLDHGGRRPPRQALAVVYFGNQPDPNVTEYVVGPLPTPTTHQDITVQKYGGKLPYHRRPVLDFEYKLVAGFLRRTAFPTALTFLSQVLDYDGTNLVAMTTAPRGFQSGDRNTWFILFHNVSGFFLHPVGLEVLVDHSSLDISQWRVSKVFFNGQYYGDLLQLESEFKQGHVKVDPVKRAPPDGGFSSMQPRAAPRAPFPLQYEPHDGPRYSVQNNQVVSRAWSFAFGVNVNTGMRLFDIRFKGERIVYEISVQDAISVYGSNCPGGMSTRYMDGSFGIGRFTYPLVRGVDCPYSATYVDTHYLAQSPNPRINKNSICIFEENSGSPLRRHYSNLQSLYYGGLTNSALVLRSIATLGNYDYVWDFIFYENGAIEAKVHATGYMTSSFLYGDGLDYGNRVGDHTLGTIHTHSIHYKVDLDVGATIFALVCVLLTRGVKPASCEPQTLSTLQGKHSDQSLVFADLTPEEMVQVVRYLQSSLGVPLVDAYNANPSDNCIYYIDVQLPTKAEVLGFLDHGGRRPPRQALAVVYFGNQPDPNVTEYVVGPLPTPTTHQDITVQKYGGKLPYHRRPVLGKEYEQIEIFLRKEAFSTAPTFLSQVLDYDGTNFASLTSAPRGFQSGDRNTWFILFHNVSGFFLHPVGLEVLVDHSSLDVSQWRVSKVFFNGQYYRDLLQLEREFKQGHVKVDPVKRAPPDGGFSSMQPRAAPRAPFPLQYEPHGPRHSVQNNQVVSRAWSFAFGVNVNTGMRLFDIRFKGERIVYEISVQDAISVYGSNCPGGMSTRYMDGSFGIGRFTYPLVRGVDCPYSATYVDTRYLIETQTPEKHKNSICIFEENSGSPLRRHYSNLQSLYYGGLTNSALVLRSIATLGNYDYVWDFIFYENGAIEAKVHATGYMTSSFLYGDGLDYGNRVGDHTLGTIHTHSIHYKVDLDVGGTYNTLVAHDMAFESVQAPWSPEHQIQRPRLTKTVLDTEDKAAFRLHSNMPRYIYFAANSENKWGHQRGYRIQIVSFTGEHLPETSLMERAISWGRYKLAVTKRKEEEPTSSSIYNQNDPWTPTVAFADFINNESIVTEDLVAWITTGFLHIPHAEDIPNTVTVGNGVSILLRPYNYYDTDPSIYSPDGVFFSSEQDSSVCEVNHIACLSKTASCLPVLPPFTYDGFQNLTRL</sequence>
<dbReference type="SUPFAM" id="SSF47954">
    <property type="entry name" value="Cyclin-like"/>
    <property type="match status" value="1"/>
</dbReference>
<evidence type="ECO:0000256" key="14">
    <source>
        <dbReference type="ARBA" id="ARBA00022942"/>
    </source>
</evidence>
<dbReference type="Gene3D" id="2.70.98.20">
    <property type="entry name" value="Copper amine oxidase, catalytic domain"/>
    <property type="match status" value="2"/>
</dbReference>
<dbReference type="InterPro" id="IPR024678">
    <property type="entry name" value="Kinase_OSR1/WNK_CCT"/>
</dbReference>
<dbReference type="PROSITE" id="PS01164">
    <property type="entry name" value="COPPER_AMINE_OXID_1"/>
    <property type="match status" value="2"/>
</dbReference>
<feature type="compositionally biased region" description="Low complexity" evidence="23">
    <location>
        <begin position="952"/>
        <end position="980"/>
    </location>
</feature>
<dbReference type="GO" id="GO:0009308">
    <property type="term" value="P:amine metabolic process"/>
    <property type="evidence" value="ECO:0007669"/>
    <property type="project" value="UniProtKB-UniRule"/>
</dbReference>